<dbReference type="Proteomes" id="UP000182818">
    <property type="component" value="Unassembled WGS sequence"/>
</dbReference>
<dbReference type="NCBIfam" id="TIGR00696">
    <property type="entry name" value="wecG_tagA_cpsF"/>
    <property type="match status" value="1"/>
</dbReference>
<dbReference type="PANTHER" id="PTHR34136:SF1">
    <property type="entry name" value="UDP-N-ACETYL-D-MANNOSAMINURONIC ACID TRANSFERASE"/>
    <property type="match status" value="1"/>
</dbReference>
<dbReference type="HAMAP" id="MF_02070">
    <property type="entry name" value="TagA_TarA"/>
    <property type="match status" value="1"/>
</dbReference>
<evidence type="ECO:0000256" key="3">
    <source>
        <dbReference type="ARBA" id="ARBA00022944"/>
    </source>
</evidence>
<proteinExistence type="inferred from homology"/>
<keyword evidence="4 5" id="KW-0961">Cell wall biogenesis/degradation</keyword>
<dbReference type="Pfam" id="PF03808">
    <property type="entry name" value="Glyco_tran_WecG"/>
    <property type="match status" value="1"/>
</dbReference>
<keyword evidence="2 5" id="KW-0808">Transferase</keyword>
<evidence type="ECO:0000313" key="7">
    <source>
        <dbReference type="Proteomes" id="UP000182818"/>
    </source>
</evidence>
<dbReference type="InterPro" id="IPR004629">
    <property type="entry name" value="WecG_TagA_CpsF"/>
</dbReference>
<organism evidence="6 7">
    <name type="scientific">Pediococcus ethanolidurans</name>
    <dbReference type="NCBI Taxonomy" id="319653"/>
    <lineage>
        <taxon>Bacteria</taxon>
        <taxon>Bacillati</taxon>
        <taxon>Bacillota</taxon>
        <taxon>Bacilli</taxon>
        <taxon>Lactobacillales</taxon>
        <taxon>Lactobacillaceae</taxon>
        <taxon>Pediococcus</taxon>
    </lineage>
</organism>
<dbReference type="CDD" id="cd06533">
    <property type="entry name" value="Glyco_transf_WecG_TagA"/>
    <property type="match status" value="1"/>
</dbReference>
<comment type="similarity">
    <text evidence="5">Belongs to the glycosyltransferase 26 family. TagA/TarA subfamily.</text>
</comment>
<dbReference type="EMBL" id="FOGK01000006">
    <property type="protein sequence ID" value="SER40219.1"/>
    <property type="molecule type" value="Genomic_DNA"/>
</dbReference>
<gene>
    <name evidence="6" type="ORF">SAMN04487973_10615</name>
</gene>
<keyword evidence="1 5" id="KW-0328">Glycosyltransferase</keyword>
<comment type="pathway">
    <text evidence="5">Cell wall biogenesis; teichoic acid biosynthesis.</text>
</comment>
<evidence type="ECO:0000256" key="5">
    <source>
        <dbReference type="HAMAP-Rule" id="MF_02070"/>
    </source>
</evidence>
<dbReference type="GeneID" id="76043267"/>
<reference evidence="6 7" key="1">
    <citation type="submission" date="2016-10" db="EMBL/GenBank/DDBJ databases">
        <authorList>
            <person name="Varghese N."/>
            <person name="Submissions S."/>
        </authorList>
    </citation>
    <scope>NUCLEOTIDE SEQUENCE [LARGE SCALE GENOMIC DNA]</scope>
    <source>
        <strain evidence="6 7">CGMCC 1.3889</strain>
    </source>
</reference>
<evidence type="ECO:0000313" key="6">
    <source>
        <dbReference type="EMBL" id="SER40219.1"/>
    </source>
</evidence>
<dbReference type="RefSeq" id="WP_057805690.1">
    <property type="nucleotide sequence ID" value="NZ_BJYP01000012.1"/>
</dbReference>
<evidence type="ECO:0000256" key="1">
    <source>
        <dbReference type="ARBA" id="ARBA00022676"/>
    </source>
</evidence>
<evidence type="ECO:0000256" key="2">
    <source>
        <dbReference type="ARBA" id="ARBA00022679"/>
    </source>
</evidence>
<comment type="function">
    <text evidence="5">Catalyzes the conversion of GlcNAc-PP-undecaprenol into ManNAc-GlcNAc-PP-undecaprenol, the first committed lipid intermediate in the de novo synthesis of teichoic acid.</text>
</comment>
<protein>
    <recommendedName>
        <fullName evidence="5">N-acetylglucosaminyldiphosphoundecaprenol N-acetyl-beta-D-mannosaminyltransferase</fullName>
        <ecNumber evidence="5">2.4.1.187</ecNumber>
    </recommendedName>
    <alternativeName>
        <fullName evidence="5">N-acetylmannosaminyltransferase</fullName>
    </alternativeName>
    <alternativeName>
        <fullName evidence="5">UDP-N-acetylmannosamine transferase</fullName>
    </alternativeName>
    <alternativeName>
        <fullName evidence="5">UDP-N-acetylmannosamine:N-acetylglucosaminyl pyrophosphorylundecaprenol N-acetylmannosaminyltransferase</fullName>
    </alternativeName>
</protein>
<name>A0A1H9NXC1_9LACO</name>
<sequence>MNDPFSSVKIMGIPFANTTRKQFVEQLQTRVKNHQNTFVVTANPEIVMYARTDNSYRETILKADYISPDGIGIIKAANSLKTPLSERIAGYDIFTELVEWANKTHQKVYFLGAKSAVISALKSKLSTSFPNIQLVGAHDGYFKDEAVIAADIEHQQPDIVFVATGFPRQEKFIAQHRHLSNGLWMGVGGSFDVFVGNVKRAPKFWQTHHLEWFYRLLTDPRRLKRQMIIPQFMWEIHKLKNK</sequence>
<dbReference type="EC" id="2.4.1.187" evidence="5"/>
<comment type="caution">
    <text evidence="6">The sequence shown here is derived from an EMBL/GenBank/DDBJ whole genome shotgun (WGS) entry which is preliminary data.</text>
</comment>
<accession>A0A1H9NXC1</accession>
<evidence type="ECO:0000256" key="4">
    <source>
        <dbReference type="ARBA" id="ARBA00023316"/>
    </source>
</evidence>
<dbReference type="PANTHER" id="PTHR34136">
    <property type="match status" value="1"/>
</dbReference>
<dbReference type="InterPro" id="IPR034714">
    <property type="entry name" value="TagA_TarA"/>
</dbReference>
<keyword evidence="7" id="KW-1185">Reference proteome</keyword>
<keyword evidence="3 5" id="KW-0777">Teichoic acid biosynthesis</keyword>
<comment type="catalytic activity">
    <reaction evidence="5">
        <text>UDP-N-acetyl-alpha-D-mannosamine + N-acetyl-alpha-D-glucosaminyl-di-trans,octa-cis-undecaprenyl diphosphate = N-acetyl-beta-D-mannosaminyl-(1-&gt;4)-N-acetyl-alpha-D-glucosaminyl di-trans,octa-cis-undecaprenyl diphosphate + UDP + H(+)</text>
        <dbReference type="Rhea" id="RHEA:16053"/>
        <dbReference type="ChEBI" id="CHEBI:15378"/>
        <dbReference type="ChEBI" id="CHEBI:58223"/>
        <dbReference type="ChEBI" id="CHEBI:62959"/>
        <dbReference type="ChEBI" id="CHEBI:68623"/>
        <dbReference type="ChEBI" id="CHEBI:132210"/>
        <dbReference type="EC" id="2.4.1.187"/>
    </reaction>
</comment>